<evidence type="ECO:0000256" key="1">
    <source>
        <dbReference type="SAM" id="SignalP"/>
    </source>
</evidence>
<feature type="signal peptide" evidence="1">
    <location>
        <begin position="1"/>
        <end position="22"/>
    </location>
</feature>
<gene>
    <name evidence="2" type="ORF">TRAPUB_12822</name>
</gene>
<feature type="chain" id="PRO_5013041551" evidence="1">
    <location>
        <begin position="23"/>
        <end position="61"/>
    </location>
</feature>
<protein>
    <submittedName>
        <fullName evidence="2">Uncharacterized protein</fullName>
    </submittedName>
</protein>
<evidence type="ECO:0000313" key="2">
    <source>
        <dbReference type="EMBL" id="OJT10661.1"/>
    </source>
</evidence>
<sequence length="61" mass="6991">MFAFHWAHMALVFYRPAPFAEAADTSLTRHWGSDPSQSLDSERVVWREEPCKRAASALARQ</sequence>
<keyword evidence="3" id="KW-1185">Reference proteome</keyword>
<comment type="caution">
    <text evidence="2">The sequence shown here is derived from an EMBL/GenBank/DDBJ whole genome shotgun (WGS) entry which is preliminary data.</text>
</comment>
<evidence type="ECO:0000313" key="3">
    <source>
        <dbReference type="Proteomes" id="UP000184267"/>
    </source>
</evidence>
<organism evidence="2 3">
    <name type="scientific">Trametes pubescens</name>
    <name type="common">White-rot fungus</name>
    <dbReference type="NCBI Taxonomy" id="154538"/>
    <lineage>
        <taxon>Eukaryota</taxon>
        <taxon>Fungi</taxon>
        <taxon>Dikarya</taxon>
        <taxon>Basidiomycota</taxon>
        <taxon>Agaricomycotina</taxon>
        <taxon>Agaricomycetes</taxon>
        <taxon>Polyporales</taxon>
        <taxon>Polyporaceae</taxon>
        <taxon>Trametes</taxon>
    </lineage>
</organism>
<dbReference type="EMBL" id="MNAD01000755">
    <property type="protein sequence ID" value="OJT10661.1"/>
    <property type="molecule type" value="Genomic_DNA"/>
</dbReference>
<accession>A0A1M2VSS4</accession>
<dbReference type="Proteomes" id="UP000184267">
    <property type="component" value="Unassembled WGS sequence"/>
</dbReference>
<reference evidence="2 3" key="1">
    <citation type="submission" date="2016-10" db="EMBL/GenBank/DDBJ databases">
        <title>Genome sequence of the basidiomycete white-rot fungus Trametes pubescens.</title>
        <authorList>
            <person name="Makela M.R."/>
            <person name="Granchi Z."/>
            <person name="Peng M."/>
            <person name="De Vries R.P."/>
            <person name="Grigoriev I."/>
            <person name="Riley R."/>
            <person name="Hilden K."/>
        </authorList>
    </citation>
    <scope>NUCLEOTIDE SEQUENCE [LARGE SCALE GENOMIC DNA]</scope>
    <source>
        <strain evidence="2 3">FBCC735</strain>
    </source>
</reference>
<dbReference type="AlphaFoldDB" id="A0A1M2VSS4"/>
<keyword evidence="1" id="KW-0732">Signal</keyword>
<proteinExistence type="predicted"/>
<name>A0A1M2VSS4_TRAPU</name>